<gene>
    <name evidence="1" type="ORF">CEXT_414851</name>
</gene>
<name>A0AAV4RWP3_CAEEX</name>
<dbReference type="Proteomes" id="UP001054945">
    <property type="component" value="Unassembled WGS sequence"/>
</dbReference>
<proteinExistence type="predicted"/>
<dbReference type="EMBL" id="BPLR01008375">
    <property type="protein sequence ID" value="GIY24273.1"/>
    <property type="molecule type" value="Genomic_DNA"/>
</dbReference>
<evidence type="ECO:0000313" key="2">
    <source>
        <dbReference type="Proteomes" id="UP001054945"/>
    </source>
</evidence>
<comment type="caution">
    <text evidence="1">The sequence shown here is derived from an EMBL/GenBank/DDBJ whole genome shotgun (WGS) entry which is preliminary data.</text>
</comment>
<dbReference type="AlphaFoldDB" id="A0AAV4RWP3"/>
<protein>
    <submittedName>
        <fullName evidence="1">Uncharacterized protein</fullName>
    </submittedName>
</protein>
<organism evidence="1 2">
    <name type="scientific">Caerostris extrusa</name>
    <name type="common">Bark spider</name>
    <name type="synonym">Caerostris bankana</name>
    <dbReference type="NCBI Taxonomy" id="172846"/>
    <lineage>
        <taxon>Eukaryota</taxon>
        <taxon>Metazoa</taxon>
        <taxon>Ecdysozoa</taxon>
        <taxon>Arthropoda</taxon>
        <taxon>Chelicerata</taxon>
        <taxon>Arachnida</taxon>
        <taxon>Araneae</taxon>
        <taxon>Araneomorphae</taxon>
        <taxon>Entelegynae</taxon>
        <taxon>Araneoidea</taxon>
        <taxon>Araneidae</taxon>
        <taxon>Caerostris</taxon>
    </lineage>
</organism>
<keyword evidence="2" id="KW-1185">Reference proteome</keyword>
<reference evidence="1 2" key="1">
    <citation type="submission" date="2021-06" db="EMBL/GenBank/DDBJ databases">
        <title>Caerostris extrusa draft genome.</title>
        <authorList>
            <person name="Kono N."/>
            <person name="Arakawa K."/>
        </authorList>
    </citation>
    <scope>NUCLEOTIDE SEQUENCE [LARGE SCALE GENOMIC DNA]</scope>
</reference>
<accession>A0AAV4RWP3</accession>
<evidence type="ECO:0000313" key="1">
    <source>
        <dbReference type="EMBL" id="GIY24273.1"/>
    </source>
</evidence>
<sequence>MNKTPSEKGFLPTPEAAKIALQMSSFLPLRASSASLYEVRDTEIEFESSAPPLLRNLFRQGGLGIQIRIASEHGDKQPLF</sequence>